<dbReference type="HAMAP" id="MF_01965">
    <property type="entry name" value="NADHX_dehydratase"/>
    <property type="match status" value="1"/>
</dbReference>
<organism evidence="22 23">
    <name type="scientific">Lipingzhangella rawalii</name>
    <dbReference type="NCBI Taxonomy" id="2055835"/>
    <lineage>
        <taxon>Bacteria</taxon>
        <taxon>Bacillati</taxon>
        <taxon>Actinomycetota</taxon>
        <taxon>Actinomycetes</taxon>
        <taxon>Streptosporangiales</taxon>
        <taxon>Nocardiopsidaceae</taxon>
        <taxon>Lipingzhangella</taxon>
    </lineage>
</organism>
<dbReference type="PANTHER" id="PTHR12592:SF0">
    <property type="entry name" value="ATP-DEPENDENT (S)-NAD(P)H-HYDRATE DEHYDRATASE"/>
    <property type="match status" value="1"/>
</dbReference>
<dbReference type="InterPro" id="IPR029056">
    <property type="entry name" value="Ribokinase-like"/>
</dbReference>
<comment type="catalytic activity">
    <reaction evidence="15 17 19">
        <text>(6S)-NADHX + ADP = AMP + phosphate + NADH + H(+)</text>
        <dbReference type="Rhea" id="RHEA:32223"/>
        <dbReference type="ChEBI" id="CHEBI:15378"/>
        <dbReference type="ChEBI" id="CHEBI:43474"/>
        <dbReference type="ChEBI" id="CHEBI:57945"/>
        <dbReference type="ChEBI" id="CHEBI:64074"/>
        <dbReference type="ChEBI" id="CHEBI:456215"/>
        <dbReference type="ChEBI" id="CHEBI:456216"/>
        <dbReference type="EC" id="4.2.1.136"/>
    </reaction>
</comment>
<evidence type="ECO:0000256" key="16">
    <source>
        <dbReference type="ARBA" id="ARBA00049209"/>
    </source>
</evidence>
<comment type="function">
    <text evidence="17">Catalyzes the dehydration of the S-form of NAD(P)HX at the expense of ADP, which is converted to AMP. Together with NAD(P)HX epimerase, which catalyzes the epimerization of the S- and R-forms, the enzyme allows the repair of both epimers of NAD(P)HX, a damaged form of NAD(P)H that is a result of enzymatic or heat-dependent hydration.</text>
</comment>
<evidence type="ECO:0000256" key="14">
    <source>
        <dbReference type="ARBA" id="ARBA00025153"/>
    </source>
</evidence>
<evidence type="ECO:0000256" key="13">
    <source>
        <dbReference type="ARBA" id="ARBA00023268"/>
    </source>
</evidence>
<dbReference type="InterPro" id="IPR000631">
    <property type="entry name" value="CARKD"/>
</dbReference>
<feature type="binding site" evidence="18">
    <location>
        <position position="119"/>
    </location>
    <ligand>
        <name>K(+)</name>
        <dbReference type="ChEBI" id="CHEBI:29103"/>
    </ligand>
</feature>
<feature type="binding site" evidence="17">
    <location>
        <position position="314"/>
    </location>
    <ligand>
        <name>(6S)-NADPHX</name>
        <dbReference type="ChEBI" id="CHEBI:64076"/>
    </ligand>
</feature>
<evidence type="ECO:0000256" key="19">
    <source>
        <dbReference type="PIRNR" id="PIRNR017184"/>
    </source>
</evidence>
<feature type="binding site" evidence="18">
    <location>
        <position position="152"/>
    </location>
    <ligand>
        <name>(6S)-NADPHX</name>
        <dbReference type="ChEBI" id="CHEBI:64076"/>
    </ligand>
</feature>
<sequence>MRCAHDVATVRVAEAALMERLPDGALMRRAAAGLAAVCARMVPRVYGSRIVLLVGSGDNGGDALYAGARLARRGARVRAVAAGSRLHAGGRAALRSAGGRTSPVTEAAAELAAADLIIDGLVGIGARGGLRAPHAELARLAGQASAPTVAVDLPSGVDADTGEVTEPAVRADVTVTFGTYKPGLLVDPGAHHAGVVELVDIGLDPMLPEPVLVAPQSGDIARALPGLPTETHKYRRGVVGIAAGSDRYPGAAVLCVGGALRVGGAGMVRYSGAAAVGAEVLRRWPETVVTAESDTADIPSTASTRVDAWVLGSGRGTDQNAAAEWRTVLASERPVVLDADGLTLLSRHPQWVRNRTAPTVLTPHAGELARLLPGTERTDVEARRLAHVRRAADELGCTVLLKGSTTVVAEPGHAPIVNPTGTPLLATAGSGDVLAGMIGSLLASGQSPLWAAACGAFLHGLAARIVRAGAPIAASDLPDGICEAVRSVHEPT</sequence>
<feature type="binding site" evidence="17">
    <location>
        <begin position="402"/>
        <end position="406"/>
    </location>
    <ligand>
        <name>AMP</name>
        <dbReference type="ChEBI" id="CHEBI:456215"/>
    </ligand>
</feature>
<dbReference type="NCBIfam" id="TIGR00196">
    <property type="entry name" value="yjeF_cterm"/>
    <property type="match status" value="1"/>
</dbReference>
<feature type="binding site" evidence="18">
    <location>
        <begin position="123"/>
        <end position="129"/>
    </location>
    <ligand>
        <name>(6S)-NADPHX</name>
        <dbReference type="ChEBI" id="CHEBI:64076"/>
    </ligand>
</feature>
<evidence type="ECO:0000256" key="5">
    <source>
        <dbReference type="ARBA" id="ARBA00022723"/>
    </source>
</evidence>
<keyword evidence="13" id="KW-0511">Multifunctional enzyme</keyword>
<dbReference type="InterPro" id="IPR030677">
    <property type="entry name" value="Nnr"/>
</dbReference>
<comment type="similarity">
    <text evidence="18">Belongs to the NnrE/AIBP family.</text>
</comment>
<feature type="binding site" evidence="17">
    <location>
        <position position="251"/>
    </location>
    <ligand>
        <name>(6S)-NADPHX</name>
        <dbReference type="ChEBI" id="CHEBI:64076"/>
    </ligand>
</feature>
<reference evidence="23" key="1">
    <citation type="submission" date="2023-07" db="EMBL/GenBank/DDBJ databases">
        <title>Novel species in the genus Lipingzhangella isolated from Sambhar Salt Lake.</title>
        <authorList>
            <person name="Jiya N."/>
            <person name="Kajale S."/>
            <person name="Sharma A."/>
        </authorList>
    </citation>
    <scope>NUCLEOTIDE SEQUENCE [LARGE SCALE GENOMIC DNA]</scope>
    <source>
        <strain evidence="23">LS1_29</strain>
    </source>
</reference>
<evidence type="ECO:0000256" key="3">
    <source>
        <dbReference type="ARBA" id="ARBA00006001"/>
    </source>
</evidence>
<evidence type="ECO:0000256" key="1">
    <source>
        <dbReference type="ARBA" id="ARBA00000013"/>
    </source>
</evidence>
<keyword evidence="7 17" id="KW-0067">ATP-binding</keyword>
<comment type="catalytic activity">
    <reaction evidence="2 18 19">
        <text>(6R)-NADPHX = (6S)-NADPHX</text>
        <dbReference type="Rhea" id="RHEA:32227"/>
        <dbReference type="ChEBI" id="CHEBI:64076"/>
        <dbReference type="ChEBI" id="CHEBI:64077"/>
        <dbReference type="EC" id="5.1.99.6"/>
    </reaction>
</comment>
<dbReference type="SUPFAM" id="SSF53613">
    <property type="entry name" value="Ribokinase-like"/>
    <property type="match status" value="1"/>
</dbReference>
<feature type="domain" description="YjeF C-terminal" evidence="20">
    <location>
        <begin position="216"/>
        <end position="488"/>
    </location>
</feature>
<dbReference type="CDD" id="cd01171">
    <property type="entry name" value="YXKO-related"/>
    <property type="match status" value="1"/>
</dbReference>
<feature type="binding site" evidence="18">
    <location>
        <begin position="58"/>
        <end position="62"/>
    </location>
    <ligand>
        <name>(6S)-NADPHX</name>
        <dbReference type="ChEBI" id="CHEBI:64076"/>
    </ligand>
</feature>
<dbReference type="Gene3D" id="3.40.50.10260">
    <property type="entry name" value="YjeF N-terminal domain"/>
    <property type="match status" value="1"/>
</dbReference>
<dbReference type="RefSeq" id="WP_310911446.1">
    <property type="nucleotide sequence ID" value="NZ_JAVLVT010000002.1"/>
</dbReference>
<comment type="similarity">
    <text evidence="3 19">In the N-terminal section; belongs to the NnrE/AIBP family.</text>
</comment>
<comment type="catalytic activity">
    <reaction evidence="1 18 19">
        <text>(6R)-NADHX = (6S)-NADHX</text>
        <dbReference type="Rhea" id="RHEA:32215"/>
        <dbReference type="ChEBI" id="CHEBI:64074"/>
        <dbReference type="ChEBI" id="CHEBI:64075"/>
        <dbReference type="EC" id="5.1.99.6"/>
    </reaction>
</comment>
<keyword evidence="9 18" id="KW-0630">Potassium</keyword>
<feature type="binding site" evidence="17">
    <location>
        <position position="431"/>
    </location>
    <ligand>
        <name>AMP</name>
        <dbReference type="ChEBI" id="CHEBI:456215"/>
    </ligand>
</feature>
<accession>A0ABU2H3N2</accession>
<feature type="binding site" evidence="17">
    <location>
        <position position="364"/>
    </location>
    <ligand>
        <name>(6S)-NADPHX</name>
        <dbReference type="ChEBI" id="CHEBI:64076"/>
    </ligand>
</feature>
<keyword evidence="8 17" id="KW-0521">NADP</keyword>
<evidence type="ECO:0000256" key="4">
    <source>
        <dbReference type="ARBA" id="ARBA00009524"/>
    </source>
</evidence>
<feature type="domain" description="YjeF N-terminal" evidence="21">
    <location>
        <begin position="10"/>
        <end position="209"/>
    </location>
</feature>
<dbReference type="EC" id="5.1.99.6" evidence="19"/>
<dbReference type="SUPFAM" id="SSF64153">
    <property type="entry name" value="YjeF N-terminal domain-like"/>
    <property type="match status" value="1"/>
</dbReference>
<keyword evidence="12 17" id="KW-0456">Lyase</keyword>
<evidence type="ECO:0000256" key="9">
    <source>
        <dbReference type="ARBA" id="ARBA00022958"/>
    </source>
</evidence>
<dbReference type="NCBIfam" id="TIGR00197">
    <property type="entry name" value="yjeF_nterm"/>
    <property type="match status" value="1"/>
</dbReference>
<dbReference type="Gene3D" id="3.40.1190.20">
    <property type="match status" value="1"/>
</dbReference>
<dbReference type="PANTHER" id="PTHR12592">
    <property type="entry name" value="ATP-DEPENDENT (S)-NAD(P)H-HYDRATE DEHYDRATASE FAMILY MEMBER"/>
    <property type="match status" value="1"/>
</dbReference>
<evidence type="ECO:0000256" key="17">
    <source>
        <dbReference type="HAMAP-Rule" id="MF_01965"/>
    </source>
</evidence>
<gene>
    <name evidence="17" type="primary">nnrD</name>
    <name evidence="18" type="synonym">nnrE</name>
    <name evidence="22" type="ORF">RIF23_06370</name>
</gene>
<evidence type="ECO:0000256" key="12">
    <source>
        <dbReference type="ARBA" id="ARBA00023239"/>
    </source>
</evidence>
<comment type="similarity">
    <text evidence="4 19">In the C-terminal section; belongs to the NnrD/CARKD family.</text>
</comment>
<comment type="cofactor">
    <cofactor evidence="17">
        <name>Mg(2+)</name>
        <dbReference type="ChEBI" id="CHEBI:18420"/>
    </cofactor>
</comment>
<evidence type="ECO:0000313" key="22">
    <source>
        <dbReference type="EMBL" id="MDS1269917.1"/>
    </source>
</evidence>
<evidence type="ECO:0000259" key="20">
    <source>
        <dbReference type="PROSITE" id="PS51383"/>
    </source>
</evidence>
<proteinExistence type="inferred from homology"/>
<dbReference type="PIRSF" id="PIRSF017184">
    <property type="entry name" value="Nnr"/>
    <property type="match status" value="1"/>
</dbReference>
<comment type="cofactor">
    <cofactor evidence="18 19">
        <name>K(+)</name>
        <dbReference type="ChEBI" id="CHEBI:29103"/>
    </cofactor>
    <text evidence="18 19">Binds 1 potassium ion per subunit.</text>
</comment>
<evidence type="ECO:0000256" key="18">
    <source>
        <dbReference type="HAMAP-Rule" id="MF_01966"/>
    </source>
</evidence>
<dbReference type="Proteomes" id="UP001250214">
    <property type="component" value="Unassembled WGS sequence"/>
</dbReference>
<comment type="catalytic activity">
    <reaction evidence="16 17 19">
        <text>(6S)-NADPHX + ADP = AMP + phosphate + NADPH + H(+)</text>
        <dbReference type="Rhea" id="RHEA:32235"/>
        <dbReference type="ChEBI" id="CHEBI:15378"/>
        <dbReference type="ChEBI" id="CHEBI:43474"/>
        <dbReference type="ChEBI" id="CHEBI:57783"/>
        <dbReference type="ChEBI" id="CHEBI:64076"/>
        <dbReference type="ChEBI" id="CHEBI:456215"/>
        <dbReference type="ChEBI" id="CHEBI:456216"/>
        <dbReference type="EC" id="4.2.1.136"/>
    </reaction>
</comment>
<dbReference type="PROSITE" id="PS51383">
    <property type="entry name" value="YJEF_C_3"/>
    <property type="match status" value="1"/>
</dbReference>
<comment type="function">
    <text evidence="14 19">Bifunctional enzyme that catalyzes the epimerization of the S- and R-forms of NAD(P)HX and the dehydration of the S-form of NAD(P)HX at the expense of ADP, which is converted to AMP. This allows the repair of both epimers of NAD(P)HX, a damaged form of NAD(P)H that is a result of enzymatic or heat-dependent hydration.</text>
</comment>
<evidence type="ECO:0000313" key="23">
    <source>
        <dbReference type="Proteomes" id="UP001250214"/>
    </source>
</evidence>
<comment type="subunit">
    <text evidence="17">Homotetramer.</text>
</comment>
<keyword evidence="23" id="KW-1185">Reference proteome</keyword>
<keyword evidence="11 18" id="KW-0413">Isomerase</keyword>
<dbReference type="InterPro" id="IPR017953">
    <property type="entry name" value="Carbohydrate_kinase_pred_CS"/>
</dbReference>
<evidence type="ECO:0000256" key="8">
    <source>
        <dbReference type="ARBA" id="ARBA00022857"/>
    </source>
</evidence>
<dbReference type="PROSITE" id="PS51385">
    <property type="entry name" value="YJEF_N"/>
    <property type="match status" value="1"/>
</dbReference>
<evidence type="ECO:0000256" key="2">
    <source>
        <dbReference type="ARBA" id="ARBA00000909"/>
    </source>
</evidence>
<dbReference type="Pfam" id="PF03853">
    <property type="entry name" value="YjeF_N"/>
    <property type="match status" value="1"/>
</dbReference>
<evidence type="ECO:0000256" key="7">
    <source>
        <dbReference type="ARBA" id="ARBA00022840"/>
    </source>
</evidence>
<dbReference type="EC" id="4.2.1.136" evidence="19"/>
<dbReference type="Pfam" id="PF01256">
    <property type="entry name" value="Carb_kinase"/>
    <property type="match status" value="1"/>
</dbReference>
<dbReference type="InterPro" id="IPR036652">
    <property type="entry name" value="YjeF_N_dom_sf"/>
</dbReference>
<keyword evidence="6 17" id="KW-0547">Nucleotide-binding</keyword>
<evidence type="ECO:0000256" key="10">
    <source>
        <dbReference type="ARBA" id="ARBA00023027"/>
    </source>
</evidence>
<evidence type="ECO:0000256" key="11">
    <source>
        <dbReference type="ARBA" id="ARBA00023235"/>
    </source>
</evidence>
<protein>
    <recommendedName>
        <fullName evidence="19">Bifunctional NAD(P)H-hydrate repair enzyme</fullName>
    </recommendedName>
    <alternativeName>
        <fullName evidence="19">Nicotinamide nucleotide repair protein</fullName>
    </alternativeName>
    <domain>
        <recommendedName>
            <fullName evidence="19">ADP-dependent (S)-NAD(P)H-hydrate dehydratase</fullName>
            <ecNumber evidence="19">4.2.1.136</ecNumber>
        </recommendedName>
        <alternativeName>
            <fullName evidence="19">ADP-dependent NAD(P)HX dehydratase</fullName>
        </alternativeName>
    </domain>
    <domain>
        <recommendedName>
            <fullName evidence="19">NAD(P)H-hydrate epimerase</fullName>
            <ecNumber evidence="19">5.1.99.6</ecNumber>
        </recommendedName>
    </domain>
</protein>
<comment type="function">
    <text evidence="18">Catalyzes the epimerization of the S- and R-forms of NAD(P)HX, a damaged form of NAD(P)H that is a result of enzymatic or heat-dependent hydration. This is a prerequisite for the S-specific NAD(P)H-hydrate dehydratase to allow the repair of both epimers of NAD(P)HX.</text>
</comment>
<dbReference type="EMBL" id="JAVLVT010000002">
    <property type="protein sequence ID" value="MDS1269917.1"/>
    <property type="molecule type" value="Genomic_DNA"/>
</dbReference>
<evidence type="ECO:0000259" key="21">
    <source>
        <dbReference type="PROSITE" id="PS51385"/>
    </source>
</evidence>
<keyword evidence="5 18" id="KW-0479">Metal-binding</keyword>
<feature type="binding site" evidence="18">
    <location>
        <position position="155"/>
    </location>
    <ligand>
        <name>K(+)</name>
        <dbReference type="ChEBI" id="CHEBI:29103"/>
    </ligand>
</feature>
<comment type="caution">
    <text evidence="18">Lacks conserved residue(s) required for the propagation of feature annotation.</text>
</comment>
<evidence type="ECO:0000256" key="15">
    <source>
        <dbReference type="ARBA" id="ARBA00048238"/>
    </source>
</evidence>
<feature type="binding site" evidence="18">
    <location>
        <position position="59"/>
    </location>
    <ligand>
        <name>K(+)</name>
        <dbReference type="ChEBI" id="CHEBI:29103"/>
    </ligand>
</feature>
<evidence type="ECO:0000256" key="6">
    <source>
        <dbReference type="ARBA" id="ARBA00022741"/>
    </source>
</evidence>
<comment type="similarity">
    <text evidence="17">Belongs to the NnrD/CARKD family.</text>
</comment>
<feature type="binding site" evidence="17">
    <location>
        <position position="432"/>
    </location>
    <ligand>
        <name>(6S)-NADPHX</name>
        <dbReference type="ChEBI" id="CHEBI:64076"/>
    </ligand>
</feature>
<dbReference type="PROSITE" id="PS01050">
    <property type="entry name" value="YJEF_C_2"/>
    <property type="match status" value="1"/>
</dbReference>
<name>A0ABU2H3N2_9ACTN</name>
<dbReference type="HAMAP" id="MF_01966">
    <property type="entry name" value="NADHX_epimerase"/>
    <property type="match status" value="1"/>
</dbReference>
<keyword evidence="10 17" id="KW-0520">NAD</keyword>
<dbReference type="InterPro" id="IPR004443">
    <property type="entry name" value="YjeF_N_dom"/>
</dbReference>
<comment type="caution">
    <text evidence="22">The sequence shown here is derived from an EMBL/GenBank/DDBJ whole genome shotgun (WGS) entry which is preliminary data.</text>
</comment>